<keyword evidence="2" id="KW-0677">Repeat</keyword>
<sequence length="348" mass="39090">MSFGSVGVQTIGICGMGGIGKTTLAKAAYNEFSDRFEGTSFLENFGEYSMTPDGKVHLKRKLLSDIIKRYDTECKNMDHEVKIRFRNKRVLVVIDGVEDIKQFNSVAIDLTCFGPGSRILITTRNKHLLEQLDVANIYSPKELNYDESVGLVSWLAFRTEKPPEGFGELSKDLVRYCGGLPLAVEVLAAFLYKRSLSEWESTLEQLKQIPDADIQAKLQVSFDALDAVQKDTFLDISCFFIGMDEDYVSCILDGCKLYPAIGLSVLKERCLITVSDNKLIMHDLLRDMGRQIVRGPSRNNCEGWSRLWDPDDVIDVLENYNGTEAIEGLSLKAEGTPVENLEVEHFQT</sequence>
<dbReference type="InterPro" id="IPR036390">
    <property type="entry name" value="WH_DNA-bd_sf"/>
</dbReference>
<dbReference type="PRINTS" id="PR00364">
    <property type="entry name" value="DISEASERSIST"/>
</dbReference>
<keyword evidence="5" id="KW-1185">Reference proteome</keyword>
<dbReference type="InterPro" id="IPR002182">
    <property type="entry name" value="NB-ARC"/>
</dbReference>
<proteinExistence type="predicted"/>
<gene>
    <name evidence="6" type="primary">LOC104705463</name>
</gene>
<dbReference type="Proteomes" id="UP000694864">
    <property type="component" value="Chromosome 8"/>
</dbReference>
<evidence type="ECO:0000313" key="5">
    <source>
        <dbReference type="Proteomes" id="UP000694864"/>
    </source>
</evidence>
<evidence type="ECO:0000313" key="6">
    <source>
        <dbReference type="RefSeq" id="XP_019083781.1"/>
    </source>
</evidence>
<accession>A0ABM1QAJ3</accession>
<organism evidence="5 6">
    <name type="scientific">Camelina sativa</name>
    <name type="common">False flax</name>
    <name type="synonym">Myagrum sativum</name>
    <dbReference type="NCBI Taxonomy" id="90675"/>
    <lineage>
        <taxon>Eukaryota</taxon>
        <taxon>Viridiplantae</taxon>
        <taxon>Streptophyta</taxon>
        <taxon>Embryophyta</taxon>
        <taxon>Tracheophyta</taxon>
        <taxon>Spermatophyta</taxon>
        <taxon>Magnoliopsida</taxon>
        <taxon>eudicotyledons</taxon>
        <taxon>Gunneridae</taxon>
        <taxon>Pentapetalae</taxon>
        <taxon>rosids</taxon>
        <taxon>malvids</taxon>
        <taxon>Brassicales</taxon>
        <taxon>Brassicaceae</taxon>
        <taxon>Camelineae</taxon>
        <taxon>Camelina</taxon>
    </lineage>
</organism>
<keyword evidence="1" id="KW-0433">Leucine-rich repeat</keyword>
<dbReference type="Gene3D" id="1.10.8.430">
    <property type="entry name" value="Helical domain of apoptotic protease-activating factors"/>
    <property type="match status" value="1"/>
</dbReference>
<evidence type="ECO:0000259" key="4">
    <source>
        <dbReference type="Pfam" id="PF23282"/>
    </source>
</evidence>
<evidence type="ECO:0000256" key="2">
    <source>
        <dbReference type="ARBA" id="ARBA00022737"/>
    </source>
</evidence>
<dbReference type="InterPro" id="IPR027417">
    <property type="entry name" value="P-loop_NTPase"/>
</dbReference>
<dbReference type="GeneID" id="104705463"/>
<dbReference type="PANTHER" id="PTHR11017">
    <property type="entry name" value="LEUCINE-RICH REPEAT-CONTAINING PROTEIN"/>
    <property type="match status" value="1"/>
</dbReference>
<dbReference type="Gene3D" id="3.40.50.300">
    <property type="entry name" value="P-loop containing nucleotide triphosphate hydrolases"/>
    <property type="match status" value="1"/>
</dbReference>
<evidence type="ECO:0000259" key="3">
    <source>
        <dbReference type="Pfam" id="PF00931"/>
    </source>
</evidence>
<protein>
    <submittedName>
        <fullName evidence="6">TMV resistance protein N isoform X2</fullName>
    </submittedName>
</protein>
<dbReference type="Pfam" id="PF23282">
    <property type="entry name" value="WHD_ROQ1"/>
    <property type="match status" value="1"/>
</dbReference>
<dbReference type="InterPro" id="IPR042197">
    <property type="entry name" value="Apaf_helical"/>
</dbReference>
<dbReference type="Pfam" id="PF00931">
    <property type="entry name" value="NB-ARC"/>
    <property type="match status" value="1"/>
</dbReference>
<dbReference type="RefSeq" id="XP_019083781.1">
    <property type="nucleotide sequence ID" value="XM_019228236.1"/>
</dbReference>
<feature type="domain" description="NB-ARC" evidence="3">
    <location>
        <begin position="7"/>
        <end position="159"/>
    </location>
</feature>
<dbReference type="InterPro" id="IPR058192">
    <property type="entry name" value="WHD_ROQ1-like"/>
</dbReference>
<reference evidence="6" key="2">
    <citation type="submission" date="2025-08" db="UniProtKB">
        <authorList>
            <consortium name="RefSeq"/>
        </authorList>
    </citation>
    <scope>IDENTIFICATION</scope>
    <source>
        <tissue evidence="6">Leaf</tissue>
    </source>
</reference>
<dbReference type="SUPFAM" id="SSF46785">
    <property type="entry name" value="Winged helix' DNA-binding domain"/>
    <property type="match status" value="1"/>
</dbReference>
<evidence type="ECO:0000256" key="1">
    <source>
        <dbReference type="ARBA" id="ARBA00022614"/>
    </source>
</evidence>
<dbReference type="InterPro" id="IPR044974">
    <property type="entry name" value="Disease_R_plants"/>
</dbReference>
<dbReference type="PANTHER" id="PTHR11017:SF271">
    <property type="entry name" value="DISEASE RESISTANCE PROTEIN (TIR-NBS-LRR CLASS) FAMILY"/>
    <property type="match status" value="1"/>
</dbReference>
<name>A0ABM1QAJ3_CAMSA</name>
<dbReference type="SUPFAM" id="SSF52540">
    <property type="entry name" value="P-loop containing nucleoside triphosphate hydrolases"/>
    <property type="match status" value="1"/>
</dbReference>
<reference evidence="5" key="1">
    <citation type="journal article" date="2014" name="Nat. Commun.">
        <title>The emerging biofuel crop Camelina sativa retains a highly undifferentiated hexaploid genome structure.</title>
        <authorList>
            <person name="Kagale S."/>
            <person name="Koh C."/>
            <person name="Nixon J."/>
            <person name="Bollina V."/>
            <person name="Clarke W.E."/>
            <person name="Tuteja R."/>
            <person name="Spillane C."/>
            <person name="Robinson S.J."/>
            <person name="Links M.G."/>
            <person name="Clarke C."/>
            <person name="Higgins E.E."/>
            <person name="Huebert T."/>
            <person name="Sharpe A.G."/>
            <person name="Parkin I.A."/>
        </authorList>
    </citation>
    <scope>NUCLEOTIDE SEQUENCE [LARGE SCALE GENOMIC DNA]</scope>
    <source>
        <strain evidence="5">cv. DH55</strain>
    </source>
</reference>
<feature type="domain" description="Disease resistance protein Roq1-like winged-helix" evidence="4">
    <location>
        <begin position="229"/>
        <end position="295"/>
    </location>
</feature>